<reference evidence="2" key="1">
    <citation type="submission" date="2019-08" db="EMBL/GenBank/DDBJ databases">
        <authorList>
            <person name="Kucharzyk K."/>
            <person name="Murdoch R.W."/>
            <person name="Higgins S."/>
            <person name="Loffler F."/>
        </authorList>
    </citation>
    <scope>NUCLEOTIDE SEQUENCE</scope>
</reference>
<protein>
    <recommendedName>
        <fullName evidence="1">PD-(D/E)XK endonuclease-like domain-containing protein</fullName>
    </recommendedName>
</protein>
<evidence type="ECO:0000259" key="1">
    <source>
        <dbReference type="Pfam" id="PF12705"/>
    </source>
</evidence>
<feature type="domain" description="PD-(D/E)XK endonuclease-like" evidence="1">
    <location>
        <begin position="212"/>
        <end position="382"/>
    </location>
</feature>
<comment type="caution">
    <text evidence="2">The sequence shown here is derived from an EMBL/GenBank/DDBJ whole genome shotgun (WGS) entry which is preliminary data.</text>
</comment>
<dbReference type="EMBL" id="VSSQ01000637">
    <property type="protein sequence ID" value="MPL98940.1"/>
    <property type="molecule type" value="Genomic_DNA"/>
</dbReference>
<dbReference type="Pfam" id="PF12705">
    <property type="entry name" value="PDDEXK_1"/>
    <property type="match status" value="1"/>
</dbReference>
<dbReference type="InterPro" id="IPR038726">
    <property type="entry name" value="PDDEXK_AddAB-type"/>
</dbReference>
<proteinExistence type="predicted"/>
<sequence length="393" mass="45775">MELSPRSKPYIIPEYSLTGDLISFLTCNLQYRYQNRGTLPPSMPIQLWFGEFIHGVMEESFLEWDIKKTKFPWDWKKQIRPIEEMIDKRLRARGLYPPLDFFCKYEKGEVGTSGSCPDENHPHKLLYSARAEKAINIWGPDLFPLINSAEVLIKGKRPMPNYNNENSRSNYYGINGVIDVISSLKIKENTDNKIIKYLNNNEDFLKKLDYFKHDEYEIIIDYKGMKRPALKSDNWLYHQWQILTYAWLRSKQEESKPILAGIIFYLNELVPSTEDLIAIKQDIDNNCSDVEISKEEKSKILNWDENKDNYINLSDKLKQDRSIRIIDIEESSISNALNQFDGVVGNIEDSIIKEMNGIPIKNAWNAKGDKRTCDACDFKSFCGKHLADSMKIP</sequence>
<gene>
    <name evidence="2" type="ORF">SDC9_45152</name>
</gene>
<dbReference type="AlphaFoldDB" id="A0A644W636"/>
<name>A0A644W636_9ZZZZ</name>
<dbReference type="Gene3D" id="3.90.320.10">
    <property type="match status" value="1"/>
</dbReference>
<accession>A0A644W636</accession>
<dbReference type="InterPro" id="IPR011604">
    <property type="entry name" value="PDDEXK-like_dom_sf"/>
</dbReference>
<evidence type="ECO:0000313" key="2">
    <source>
        <dbReference type="EMBL" id="MPL98940.1"/>
    </source>
</evidence>
<organism evidence="2">
    <name type="scientific">bioreactor metagenome</name>
    <dbReference type="NCBI Taxonomy" id="1076179"/>
    <lineage>
        <taxon>unclassified sequences</taxon>
        <taxon>metagenomes</taxon>
        <taxon>ecological metagenomes</taxon>
    </lineage>
</organism>